<dbReference type="InterPro" id="IPR013525">
    <property type="entry name" value="ABC2_TM"/>
</dbReference>
<sequence>MDLQRSRSLPLLLQQYKALFKKNFLLAKRNKKSTLVQLVASFIFVFLLFCIQKGSKRSYAEVTDPKAAVSFPIPPCERKAHIRKPCFDFVWSGNGSATINTIVTAIMNNNPGRQIPLNKVKAFRTQYDVDAWLLSNPRRCPGALHFVVRNKTVISYGVQTNLTSITNREDRTFKFQIPLQLAAEREIARSLIGDPNFSWIVGLKEFAHPRMEFSSSLDAMIPPFFLAAAMFGFVFQMGSLVTEKELKLRQAMTMMGLYDSAYWLSWLTWEGILTTLSSLLTVLFGMLFRFDIFLKNSFAVVFLLFFLFQINMLSFAFMLSTFIRKSSSSTTVGFAIFVIGFITQMVTQFGFPYSQGTAMKYRIIWSFFPPNLFAQALQLLLTATSNPKGVAISWSKRADCPPSPDNYPPDSNDCVMTIDGVYKWLASTFFMWFILAVYFDNIIPNASGLRKPLFYFLNPLYWMGKGGNKVKEGNVFNCICSDPLLESVTPDDEDVLEEESLVKNQANEGIYDPNAAVQIHGLVKTYPKAIKIGCCRCRLTPPYHAIKDLWVNFTKDQLFCLLGPNGAGKTTIINCLTGISTVTSGDATIYGNSVRNSIGMSNIRKFIGVCPQFDILWEALSGQEHLRLFANIKGLPPNSIELIAQNLLDKMRLTESANGRAGSYSGGMKRRLSFAIALIGDPKLVILDEPTTGMDPISRRHVWDIIKDAKKGCAIVLTTHSMEEADILSDRIGIMVKGRLRCIGTSIRLKSRFGTGFVANVSFSRSNDGQAPPNEDTVTETHHGAVKQFFKYHLNIEPKVENEAFLTFVIPHDRESLLRNFFKELEERKKEFGIADIQISLTTLNEVFLNIAKKAELESATAEGRLTTLTLTSGVSFQIPIGSQLVRIPDSESTEHPTGLMVEVYWDQDEAGNLCISGHSAEMPIPPDAQAIVSSSNSNRNSGQRGLVQATVIDPSFLNEHD</sequence>
<dbReference type="PANTHER" id="PTHR19229:SF205">
    <property type="entry name" value="ABC TRANSPORTER A FAMILY MEMBER 1-RELATED"/>
    <property type="match status" value="1"/>
</dbReference>
<evidence type="ECO:0000256" key="4">
    <source>
        <dbReference type="ARBA" id="ARBA00022692"/>
    </source>
</evidence>
<dbReference type="SMART" id="SM00382">
    <property type="entry name" value="AAA"/>
    <property type="match status" value="1"/>
</dbReference>
<dbReference type="FunFam" id="3.40.50.300:FF:000665">
    <property type="entry name" value="ABC transporter A family member 2"/>
    <property type="match status" value="1"/>
</dbReference>
<evidence type="ECO:0000256" key="2">
    <source>
        <dbReference type="ARBA" id="ARBA00008526"/>
    </source>
</evidence>
<dbReference type="InterPro" id="IPR003593">
    <property type="entry name" value="AAA+_ATPase"/>
</dbReference>
<dbReference type="Pfam" id="PF12698">
    <property type="entry name" value="ABC2_membrane_3"/>
    <property type="match status" value="1"/>
</dbReference>
<comment type="caution">
    <text evidence="11">The sequence shown here is derived from an EMBL/GenBank/DDBJ whole genome shotgun (WGS) entry which is preliminary data.</text>
</comment>
<evidence type="ECO:0000313" key="11">
    <source>
        <dbReference type="EMBL" id="KAK9996017.1"/>
    </source>
</evidence>
<protein>
    <recommendedName>
        <fullName evidence="10">ABC transporter domain-containing protein</fullName>
    </recommendedName>
</protein>
<keyword evidence="3" id="KW-0813">Transport</keyword>
<evidence type="ECO:0000256" key="8">
    <source>
        <dbReference type="ARBA" id="ARBA00023136"/>
    </source>
</evidence>
<dbReference type="Pfam" id="PF25158">
    <property type="entry name" value="ABCA11_C"/>
    <property type="match status" value="1"/>
</dbReference>
<dbReference type="InterPro" id="IPR056788">
    <property type="entry name" value="ABCA2/9/11_C"/>
</dbReference>
<feature type="transmembrane region" description="Helical" evidence="9">
    <location>
        <begin position="421"/>
        <end position="443"/>
    </location>
</feature>
<keyword evidence="4 9" id="KW-0812">Transmembrane</keyword>
<dbReference type="AlphaFoldDB" id="A0AAW2CF68"/>
<proteinExistence type="inferred from homology"/>
<keyword evidence="8 9" id="KW-0472">Membrane</keyword>
<dbReference type="GO" id="GO:0016887">
    <property type="term" value="F:ATP hydrolysis activity"/>
    <property type="evidence" value="ECO:0007669"/>
    <property type="project" value="InterPro"/>
</dbReference>
<feature type="transmembrane region" description="Helical" evidence="9">
    <location>
        <begin position="220"/>
        <end position="241"/>
    </location>
</feature>
<keyword evidence="12" id="KW-1185">Reference proteome</keyword>
<comment type="similarity">
    <text evidence="2">Belongs to the ABC transporter superfamily. ABCA family. CPR flippase (TC 3.A.1.211) subfamily.</text>
</comment>
<feature type="domain" description="ABC transporter" evidence="10">
    <location>
        <begin position="517"/>
        <end position="762"/>
    </location>
</feature>
<dbReference type="Proteomes" id="UP001459277">
    <property type="component" value="Unassembled WGS sequence"/>
</dbReference>
<dbReference type="InterPro" id="IPR027417">
    <property type="entry name" value="P-loop_NTPase"/>
</dbReference>
<evidence type="ECO:0000256" key="3">
    <source>
        <dbReference type="ARBA" id="ARBA00022448"/>
    </source>
</evidence>
<gene>
    <name evidence="11" type="ORF">SO802_020703</name>
</gene>
<dbReference type="PANTHER" id="PTHR19229">
    <property type="entry name" value="ATP-BINDING CASSETTE TRANSPORTER SUBFAMILY A ABCA"/>
    <property type="match status" value="1"/>
</dbReference>
<dbReference type="EMBL" id="JAZDWU010000007">
    <property type="protein sequence ID" value="KAK9996017.1"/>
    <property type="molecule type" value="Genomic_DNA"/>
</dbReference>
<dbReference type="Gene3D" id="3.40.50.300">
    <property type="entry name" value="P-loop containing nucleotide triphosphate hydrolases"/>
    <property type="match status" value="1"/>
</dbReference>
<evidence type="ECO:0000256" key="5">
    <source>
        <dbReference type="ARBA" id="ARBA00022741"/>
    </source>
</evidence>
<dbReference type="PROSITE" id="PS00211">
    <property type="entry name" value="ABC_TRANSPORTER_1"/>
    <property type="match status" value="1"/>
</dbReference>
<dbReference type="InterPro" id="IPR003439">
    <property type="entry name" value="ABC_transporter-like_ATP-bd"/>
</dbReference>
<name>A0AAW2CF68_9ROSI</name>
<keyword evidence="5" id="KW-0547">Nucleotide-binding</keyword>
<dbReference type="PROSITE" id="PS50893">
    <property type="entry name" value="ABC_TRANSPORTER_2"/>
    <property type="match status" value="1"/>
</dbReference>
<dbReference type="GO" id="GO:0140359">
    <property type="term" value="F:ABC-type transporter activity"/>
    <property type="evidence" value="ECO:0007669"/>
    <property type="project" value="InterPro"/>
</dbReference>
<organism evidence="11 12">
    <name type="scientific">Lithocarpus litseifolius</name>
    <dbReference type="NCBI Taxonomy" id="425828"/>
    <lineage>
        <taxon>Eukaryota</taxon>
        <taxon>Viridiplantae</taxon>
        <taxon>Streptophyta</taxon>
        <taxon>Embryophyta</taxon>
        <taxon>Tracheophyta</taxon>
        <taxon>Spermatophyta</taxon>
        <taxon>Magnoliopsida</taxon>
        <taxon>eudicotyledons</taxon>
        <taxon>Gunneridae</taxon>
        <taxon>Pentapetalae</taxon>
        <taxon>rosids</taxon>
        <taxon>fabids</taxon>
        <taxon>Fagales</taxon>
        <taxon>Fagaceae</taxon>
        <taxon>Lithocarpus</taxon>
    </lineage>
</organism>
<dbReference type="CDD" id="cd03263">
    <property type="entry name" value="ABC_subfamily_A"/>
    <property type="match status" value="1"/>
</dbReference>
<dbReference type="SUPFAM" id="SSF52540">
    <property type="entry name" value="P-loop containing nucleoside triphosphate hydrolases"/>
    <property type="match status" value="1"/>
</dbReference>
<dbReference type="InterPro" id="IPR017871">
    <property type="entry name" value="ABC_transporter-like_CS"/>
</dbReference>
<feature type="transmembrane region" description="Helical" evidence="9">
    <location>
        <begin position="34"/>
        <end position="51"/>
    </location>
</feature>
<evidence type="ECO:0000313" key="12">
    <source>
        <dbReference type="Proteomes" id="UP001459277"/>
    </source>
</evidence>
<reference evidence="11 12" key="1">
    <citation type="submission" date="2024-01" db="EMBL/GenBank/DDBJ databases">
        <title>A telomere-to-telomere, gap-free genome of sweet tea (Lithocarpus litseifolius).</title>
        <authorList>
            <person name="Zhou J."/>
        </authorList>
    </citation>
    <scope>NUCLEOTIDE SEQUENCE [LARGE SCALE GENOMIC DNA]</scope>
    <source>
        <strain evidence="11">Zhou-2022a</strain>
        <tissue evidence="11">Leaf</tissue>
    </source>
</reference>
<keyword evidence="6" id="KW-0067">ATP-binding</keyword>
<evidence type="ECO:0000256" key="1">
    <source>
        <dbReference type="ARBA" id="ARBA00004141"/>
    </source>
</evidence>
<dbReference type="InterPro" id="IPR026082">
    <property type="entry name" value="ABCA"/>
</dbReference>
<comment type="subcellular location">
    <subcellularLocation>
        <location evidence="1">Membrane</location>
        <topology evidence="1">Multi-pass membrane protein</topology>
    </subcellularLocation>
</comment>
<dbReference type="GO" id="GO:0016020">
    <property type="term" value="C:membrane"/>
    <property type="evidence" value="ECO:0007669"/>
    <property type="project" value="UniProtKB-SubCell"/>
</dbReference>
<dbReference type="GO" id="GO:0005319">
    <property type="term" value="F:lipid transporter activity"/>
    <property type="evidence" value="ECO:0007669"/>
    <property type="project" value="TreeGrafter"/>
</dbReference>
<dbReference type="Pfam" id="PF00005">
    <property type="entry name" value="ABC_tran"/>
    <property type="match status" value="1"/>
</dbReference>
<feature type="transmembrane region" description="Helical" evidence="9">
    <location>
        <begin position="298"/>
        <end position="319"/>
    </location>
</feature>
<evidence type="ECO:0000259" key="10">
    <source>
        <dbReference type="PROSITE" id="PS50893"/>
    </source>
</evidence>
<feature type="transmembrane region" description="Helical" evidence="9">
    <location>
        <begin position="261"/>
        <end position="286"/>
    </location>
</feature>
<dbReference type="GO" id="GO:0005524">
    <property type="term" value="F:ATP binding"/>
    <property type="evidence" value="ECO:0007669"/>
    <property type="project" value="UniProtKB-KW"/>
</dbReference>
<evidence type="ECO:0000256" key="6">
    <source>
        <dbReference type="ARBA" id="ARBA00022840"/>
    </source>
</evidence>
<accession>A0AAW2CF68</accession>
<keyword evidence="7 9" id="KW-1133">Transmembrane helix</keyword>
<evidence type="ECO:0000256" key="9">
    <source>
        <dbReference type="SAM" id="Phobius"/>
    </source>
</evidence>
<feature type="transmembrane region" description="Helical" evidence="9">
    <location>
        <begin position="331"/>
        <end position="351"/>
    </location>
</feature>
<evidence type="ECO:0000256" key="7">
    <source>
        <dbReference type="ARBA" id="ARBA00022989"/>
    </source>
</evidence>